<feature type="transmembrane region" description="Helical" evidence="1">
    <location>
        <begin position="168"/>
        <end position="188"/>
    </location>
</feature>
<dbReference type="InterPro" id="IPR010699">
    <property type="entry name" value="DUF1275"/>
</dbReference>
<keyword evidence="1" id="KW-1133">Transmembrane helix</keyword>
<accession>A0ABS2KTW9</accession>
<dbReference type="PANTHER" id="PTHR37314">
    <property type="entry name" value="SLR0142 PROTEIN"/>
    <property type="match status" value="1"/>
</dbReference>
<name>A0ABS2KTW9_9NOCA</name>
<organism evidence="2 3">
    <name type="scientific">Rhodococcoides corynebacterioides</name>
    <dbReference type="NCBI Taxonomy" id="53972"/>
    <lineage>
        <taxon>Bacteria</taxon>
        <taxon>Bacillati</taxon>
        <taxon>Actinomycetota</taxon>
        <taxon>Actinomycetes</taxon>
        <taxon>Mycobacteriales</taxon>
        <taxon>Nocardiaceae</taxon>
        <taxon>Rhodococcoides</taxon>
    </lineage>
</organism>
<sequence length="212" mass="21137">MKRTHDRRRDAHVALGLAAVAGFVDAVGFLALGGFFVSFMTGNTTRAAVELTAGHLGAAAVGLVVIVSFVGGVVTGSLVGDLAGRRRKTVVLLLVAVLLAAAGVVHLGGGATLVSALIVAAAMGAENAVFERDGGISLTYMTGTLVTMARTIAARIQGRSSESWVRPLMMWAALAGGAILGAAAFAIVGLGAPVVALVAVLVAAGVVFSMGD</sequence>
<evidence type="ECO:0000256" key="1">
    <source>
        <dbReference type="SAM" id="Phobius"/>
    </source>
</evidence>
<protein>
    <submittedName>
        <fullName evidence="2">Uncharacterized membrane protein YoaK (UPF0700 family)</fullName>
    </submittedName>
</protein>
<feature type="transmembrane region" description="Helical" evidence="1">
    <location>
        <begin position="136"/>
        <end position="156"/>
    </location>
</feature>
<feature type="transmembrane region" description="Helical" evidence="1">
    <location>
        <begin position="12"/>
        <end position="36"/>
    </location>
</feature>
<dbReference type="PANTHER" id="PTHR37314:SF4">
    <property type="entry name" value="UPF0700 TRANSMEMBRANE PROTEIN YOAK"/>
    <property type="match status" value="1"/>
</dbReference>
<feature type="transmembrane region" description="Helical" evidence="1">
    <location>
        <begin position="194"/>
        <end position="211"/>
    </location>
</feature>
<dbReference type="Proteomes" id="UP000703038">
    <property type="component" value="Unassembled WGS sequence"/>
</dbReference>
<keyword evidence="1" id="KW-0472">Membrane</keyword>
<gene>
    <name evidence="2" type="ORF">JOE42_002124</name>
</gene>
<keyword evidence="3" id="KW-1185">Reference proteome</keyword>
<keyword evidence="1" id="KW-0812">Transmembrane</keyword>
<evidence type="ECO:0000313" key="3">
    <source>
        <dbReference type="Proteomes" id="UP000703038"/>
    </source>
</evidence>
<comment type="caution">
    <text evidence="2">The sequence shown here is derived from an EMBL/GenBank/DDBJ whole genome shotgun (WGS) entry which is preliminary data.</text>
</comment>
<feature type="transmembrane region" description="Helical" evidence="1">
    <location>
        <begin position="56"/>
        <end position="79"/>
    </location>
</feature>
<reference evidence="2 3" key="1">
    <citation type="submission" date="2021-01" db="EMBL/GenBank/DDBJ databases">
        <title>Genomics of switchgrass bacterial isolates.</title>
        <authorList>
            <person name="Shade A."/>
        </authorList>
    </citation>
    <scope>NUCLEOTIDE SEQUENCE [LARGE SCALE GENOMIC DNA]</scope>
    <source>
        <strain evidence="2 3">PvP111</strain>
    </source>
</reference>
<dbReference type="RefSeq" id="WP_204868423.1">
    <property type="nucleotide sequence ID" value="NZ_JAFBBK010000001.1"/>
</dbReference>
<evidence type="ECO:0000313" key="2">
    <source>
        <dbReference type="EMBL" id="MBM7415391.1"/>
    </source>
</evidence>
<proteinExistence type="predicted"/>
<feature type="transmembrane region" description="Helical" evidence="1">
    <location>
        <begin position="91"/>
        <end position="124"/>
    </location>
</feature>
<dbReference type="EMBL" id="JAFBBK010000001">
    <property type="protein sequence ID" value="MBM7415391.1"/>
    <property type="molecule type" value="Genomic_DNA"/>
</dbReference>
<dbReference type="Pfam" id="PF06912">
    <property type="entry name" value="DUF1275"/>
    <property type="match status" value="1"/>
</dbReference>